<dbReference type="OrthoDB" id="2219495at2759"/>
<evidence type="ECO:0000256" key="3">
    <source>
        <dbReference type="ARBA" id="ARBA00022630"/>
    </source>
</evidence>
<dbReference type="AlphaFoldDB" id="A0A0C3C7E5"/>
<evidence type="ECO:0000313" key="8">
    <source>
        <dbReference type="Proteomes" id="UP000054321"/>
    </source>
</evidence>
<dbReference type="PANTHER" id="PTHR10961">
    <property type="entry name" value="PEROXISOMAL SARCOSINE OXIDASE"/>
    <property type="match status" value="1"/>
</dbReference>
<gene>
    <name evidence="7" type="ORF">OIDMADRAFT_106451</name>
</gene>
<proteinExistence type="inferred from homology"/>
<dbReference type="Proteomes" id="UP000054321">
    <property type="component" value="Unassembled WGS sequence"/>
</dbReference>
<dbReference type="SUPFAM" id="SSF51905">
    <property type="entry name" value="FAD/NAD(P)-binding domain"/>
    <property type="match status" value="1"/>
</dbReference>
<evidence type="ECO:0000256" key="1">
    <source>
        <dbReference type="ARBA" id="ARBA00001974"/>
    </source>
</evidence>
<keyword evidence="5" id="KW-0560">Oxidoreductase</keyword>
<keyword evidence="4" id="KW-0274">FAD</keyword>
<evidence type="ECO:0000256" key="5">
    <source>
        <dbReference type="ARBA" id="ARBA00023002"/>
    </source>
</evidence>
<dbReference type="InParanoid" id="A0A0C3C7E5"/>
<dbReference type="PANTHER" id="PTHR10961:SF26">
    <property type="entry name" value="L-SACCHAROPINE OXIDASE"/>
    <property type="match status" value="1"/>
</dbReference>
<dbReference type="InterPro" id="IPR045170">
    <property type="entry name" value="MTOX"/>
</dbReference>
<reference evidence="7 8" key="1">
    <citation type="submission" date="2014-04" db="EMBL/GenBank/DDBJ databases">
        <authorList>
            <consortium name="DOE Joint Genome Institute"/>
            <person name="Kuo A."/>
            <person name="Martino E."/>
            <person name="Perotto S."/>
            <person name="Kohler A."/>
            <person name="Nagy L.G."/>
            <person name="Floudas D."/>
            <person name="Copeland A."/>
            <person name="Barry K.W."/>
            <person name="Cichocki N."/>
            <person name="Veneault-Fourrey C."/>
            <person name="LaButti K."/>
            <person name="Lindquist E.A."/>
            <person name="Lipzen A."/>
            <person name="Lundell T."/>
            <person name="Morin E."/>
            <person name="Murat C."/>
            <person name="Sun H."/>
            <person name="Tunlid A."/>
            <person name="Henrissat B."/>
            <person name="Grigoriev I.V."/>
            <person name="Hibbett D.S."/>
            <person name="Martin F."/>
            <person name="Nordberg H.P."/>
            <person name="Cantor M.N."/>
            <person name="Hua S.X."/>
        </authorList>
    </citation>
    <scope>NUCLEOTIDE SEQUENCE [LARGE SCALE GENOMIC DNA]</scope>
    <source>
        <strain evidence="7 8">Zn</strain>
    </source>
</reference>
<dbReference type="Gene3D" id="3.50.50.60">
    <property type="entry name" value="FAD/NAD(P)-binding domain"/>
    <property type="match status" value="3"/>
</dbReference>
<reference evidence="8" key="2">
    <citation type="submission" date="2015-01" db="EMBL/GenBank/DDBJ databases">
        <title>Evolutionary Origins and Diversification of the Mycorrhizal Mutualists.</title>
        <authorList>
            <consortium name="DOE Joint Genome Institute"/>
            <consortium name="Mycorrhizal Genomics Consortium"/>
            <person name="Kohler A."/>
            <person name="Kuo A."/>
            <person name="Nagy L.G."/>
            <person name="Floudas D."/>
            <person name="Copeland A."/>
            <person name="Barry K.W."/>
            <person name="Cichocki N."/>
            <person name="Veneault-Fourrey C."/>
            <person name="LaButti K."/>
            <person name="Lindquist E.A."/>
            <person name="Lipzen A."/>
            <person name="Lundell T."/>
            <person name="Morin E."/>
            <person name="Murat C."/>
            <person name="Riley R."/>
            <person name="Ohm R."/>
            <person name="Sun H."/>
            <person name="Tunlid A."/>
            <person name="Henrissat B."/>
            <person name="Grigoriev I.V."/>
            <person name="Hibbett D.S."/>
            <person name="Martin F."/>
        </authorList>
    </citation>
    <scope>NUCLEOTIDE SEQUENCE [LARGE SCALE GENOMIC DNA]</scope>
    <source>
        <strain evidence="8">Zn</strain>
    </source>
</reference>
<dbReference type="STRING" id="913774.A0A0C3C7E5"/>
<dbReference type="Pfam" id="PF01266">
    <property type="entry name" value="DAO"/>
    <property type="match status" value="1"/>
</dbReference>
<dbReference type="InterPro" id="IPR036188">
    <property type="entry name" value="FAD/NAD-bd_sf"/>
</dbReference>
<keyword evidence="3" id="KW-0285">Flavoprotein</keyword>
<comment type="cofactor">
    <cofactor evidence="1">
        <name>FAD</name>
        <dbReference type="ChEBI" id="CHEBI:57692"/>
    </cofactor>
</comment>
<dbReference type="GO" id="GO:0051698">
    <property type="term" value="F:saccharopine oxidase activity"/>
    <property type="evidence" value="ECO:0007669"/>
    <property type="project" value="TreeGrafter"/>
</dbReference>
<dbReference type="InterPro" id="IPR006076">
    <property type="entry name" value="FAD-dep_OxRdtase"/>
</dbReference>
<dbReference type="GO" id="GO:0008115">
    <property type="term" value="F:sarcosine oxidase activity"/>
    <property type="evidence" value="ECO:0007669"/>
    <property type="project" value="TreeGrafter"/>
</dbReference>
<feature type="domain" description="FAD dependent oxidoreductase" evidence="6">
    <location>
        <begin position="9"/>
        <end position="345"/>
    </location>
</feature>
<evidence type="ECO:0000256" key="2">
    <source>
        <dbReference type="ARBA" id="ARBA00010989"/>
    </source>
</evidence>
<dbReference type="GO" id="GO:0050660">
    <property type="term" value="F:flavin adenine dinucleotide binding"/>
    <property type="evidence" value="ECO:0007669"/>
    <property type="project" value="InterPro"/>
</dbReference>
<dbReference type="HOGENOM" id="CLU_007884_0_2_1"/>
<accession>A0A0C3C7E5</accession>
<protein>
    <recommendedName>
        <fullName evidence="6">FAD dependent oxidoreductase domain-containing protein</fullName>
    </recommendedName>
</protein>
<evidence type="ECO:0000256" key="4">
    <source>
        <dbReference type="ARBA" id="ARBA00022827"/>
    </source>
</evidence>
<comment type="similarity">
    <text evidence="2">Belongs to the MSOX/MTOX family.</text>
</comment>
<evidence type="ECO:0000313" key="7">
    <source>
        <dbReference type="EMBL" id="KIM94838.1"/>
    </source>
</evidence>
<dbReference type="EMBL" id="KN832888">
    <property type="protein sequence ID" value="KIM94838.1"/>
    <property type="molecule type" value="Genomic_DNA"/>
</dbReference>
<evidence type="ECO:0000259" key="6">
    <source>
        <dbReference type="Pfam" id="PF01266"/>
    </source>
</evidence>
<organism evidence="7 8">
    <name type="scientific">Oidiodendron maius (strain Zn)</name>
    <dbReference type="NCBI Taxonomy" id="913774"/>
    <lineage>
        <taxon>Eukaryota</taxon>
        <taxon>Fungi</taxon>
        <taxon>Dikarya</taxon>
        <taxon>Ascomycota</taxon>
        <taxon>Pezizomycotina</taxon>
        <taxon>Leotiomycetes</taxon>
        <taxon>Leotiomycetes incertae sedis</taxon>
        <taxon>Myxotrichaceae</taxon>
        <taxon>Oidiodendron</taxon>
    </lineage>
</organism>
<name>A0A0C3C7E5_OIDMZ</name>
<keyword evidence="8" id="KW-1185">Reference proteome</keyword>
<sequence>MFKTQTPTVLIIGGGAFGTSTAYHLSARGYDKVTVLDRFAPPSKDAAATDINKTVRLDYPSVIYSELAHEAMNAWKSPSYPFLGLFHQTGWIMAADEMANDFIAAIHKVSTTSKAQYISVEDIKKKWPKFTGRFNGGWNSLWNPDAGWVPSGEALLRLALAAQENGVSYVHGHQGNVKKLFFDQDGNCTGAISVTGDIYQADIVILAAGAQTGLLTNVKNELTAKAMCIATIQLTPEEMERCRLVTNYHNSPSPGVSVGRSYQEFPDDRIPVQIESELRKFLLDVIPELADKPWESTRMCWDADSKDSNFRICVHPQHKNLFIASAGSLHGFKFLPTIGKYVADMIEGRLDKKYQDLWRWRFGEEPPASNIERHPYPIRDLAQLDGWKGRDSRAAL</sequence>